<accession>A0A379PK31</accession>
<sequence length="67" mass="7254">MPSVIYEIAGILAFMLALVLFQVAMSSPRLCPARHRAQFFRACAESQGGQQACISQAGSCSNHRRGL</sequence>
<proteinExistence type="predicted"/>
<evidence type="ECO:0000313" key="2">
    <source>
        <dbReference type="Proteomes" id="UP000255303"/>
    </source>
</evidence>
<dbReference type="EMBL" id="UGUV01000003">
    <property type="protein sequence ID" value="SUE72666.1"/>
    <property type="molecule type" value="Genomic_DNA"/>
</dbReference>
<dbReference type="RefSeq" id="WP_135406897.1">
    <property type="nucleotide sequence ID" value="NZ_FNZC01000070.1"/>
</dbReference>
<reference evidence="1 2" key="1">
    <citation type="submission" date="2018-06" db="EMBL/GenBank/DDBJ databases">
        <authorList>
            <consortium name="Pathogen Informatics"/>
            <person name="Doyle S."/>
        </authorList>
    </citation>
    <scope>NUCLEOTIDE SEQUENCE [LARGE SCALE GENOMIC DNA]</scope>
    <source>
        <strain evidence="1 2">NCTC10692</strain>
    </source>
</reference>
<protein>
    <submittedName>
        <fullName evidence="1">Uncharacterized protein</fullName>
    </submittedName>
</protein>
<gene>
    <name evidence="1" type="ORF">NCTC10692_04822</name>
</gene>
<dbReference type="Proteomes" id="UP000255303">
    <property type="component" value="Unassembled WGS sequence"/>
</dbReference>
<name>A0A379PK31_ECTOL</name>
<evidence type="ECO:0000313" key="1">
    <source>
        <dbReference type="EMBL" id="SUE72666.1"/>
    </source>
</evidence>
<dbReference type="AlphaFoldDB" id="A0A379PK31"/>
<organism evidence="1 2">
    <name type="scientific">Ectopseudomonas oleovorans</name>
    <name type="common">Pseudomonas oleovorans</name>
    <dbReference type="NCBI Taxonomy" id="301"/>
    <lineage>
        <taxon>Bacteria</taxon>
        <taxon>Pseudomonadati</taxon>
        <taxon>Pseudomonadota</taxon>
        <taxon>Gammaproteobacteria</taxon>
        <taxon>Pseudomonadales</taxon>
        <taxon>Pseudomonadaceae</taxon>
        <taxon>Ectopseudomonas</taxon>
    </lineage>
</organism>